<dbReference type="EMBL" id="DPIY01000005">
    <property type="protein sequence ID" value="HCT56434.1"/>
    <property type="molecule type" value="Genomic_DNA"/>
</dbReference>
<dbReference type="PROSITE" id="PS50297">
    <property type="entry name" value="ANK_REP_REGION"/>
    <property type="match status" value="3"/>
</dbReference>
<dbReference type="Proteomes" id="UP000264071">
    <property type="component" value="Unassembled WGS sequence"/>
</dbReference>
<name>A0A3D4V6J6_9BACT</name>
<evidence type="ECO:0000256" key="1">
    <source>
        <dbReference type="ARBA" id="ARBA00022737"/>
    </source>
</evidence>
<dbReference type="InterPro" id="IPR002110">
    <property type="entry name" value="Ankyrin_rpt"/>
</dbReference>
<feature type="repeat" description="ANK" evidence="3">
    <location>
        <begin position="95"/>
        <end position="128"/>
    </location>
</feature>
<feature type="repeat" description="ANK" evidence="3">
    <location>
        <begin position="129"/>
        <end position="157"/>
    </location>
</feature>
<sequence>MTTPETTPLLRALYEGRPDVAHRLAAAGPLALPEAAALGAVDAGQALLEAAGDVEETSPDGWPSLHLAAFFGHAAMVELLLKWGSDVNRMATSSQGNSALHAALAGQGNDAIVAALLAAGADANRPDVHAVRPVHLAAARGNIRALEQLADAGAQLDSPLPDGTNPATLARQRGHEGAATWLDQRAPAREPDVTRRSAVLAGALLLNDARRWPRMAAAQQTPPLPAEVVRDFVRAAHSDLAAVRSLIDARPTLVNACQDWGAGDFETAIGAASHMGRRDIAEVLLAAGARPDLFTHIVLGDFELLRAQLHRHPSLVRTKGPHGLTFEAHAKVTGHSDVIRQVADIVAEARAALETPR</sequence>
<protein>
    <submittedName>
        <fullName evidence="4">Ankyrin repeat domain-containing protein</fullName>
    </submittedName>
</protein>
<evidence type="ECO:0000313" key="4">
    <source>
        <dbReference type="EMBL" id="HCT56434.1"/>
    </source>
</evidence>
<dbReference type="PANTHER" id="PTHR24173">
    <property type="entry name" value="ANKYRIN REPEAT CONTAINING"/>
    <property type="match status" value="1"/>
</dbReference>
<dbReference type="Pfam" id="PF12796">
    <property type="entry name" value="Ank_2"/>
    <property type="match status" value="1"/>
</dbReference>
<dbReference type="PROSITE" id="PS50088">
    <property type="entry name" value="ANK_REPEAT"/>
    <property type="match status" value="3"/>
</dbReference>
<evidence type="ECO:0000313" key="5">
    <source>
        <dbReference type="Proteomes" id="UP000264071"/>
    </source>
</evidence>
<keyword evidence="2 3" id="KW-0040">ANK repeat</keyword>
<accession>A0A3D4V6J6</accession>
<feature type="repeat" description="ANK" evidence="3">
    <location>
        <begin position="60"/>
        <end position="92"/>
    </location>
</feature>
<keyword evidence="1" id="KW-0677">Repeat</keyword>
<dbReference type="AlphaFoldDB" id="A0A3D4V6J6"/>
<gene>
    <name evidence="4" type="ORF">DGD08_04385</name>
</gene>
<evidence type="ECO:0000256" key="3">
    <source>
        <dbReference type="PROSITE-ProRule" id="PRU00023"/>
    </source>
</evidence>
<proteinExistence type="predicted"/>
<dbReference type="Gene3D" id="1.25.40.20">
    <property type="entry name" value="Ankyrin repeat-containing domain"/>
    <property type="match status" value="2"/>
</dbReference>
<dbReference type="SMART" id="SM00248">
    <property type="entry name" value="ANK"/>
    <property type="match status" value="5"/>
</dbReference>
<organism evidence="4 5">
    <name type="scientific">Gemmatimonas aurantiaca</name>
    <dbReference type="NCBI Taxonomy" id="173480"/>
    <lineage>
        <taxon>Bacteria</taxon>
        <taxon>Pseudomonadati</taxon>
        <taxon>Gemmatimonadota</taxon>
        <taxon>Gemmatimonadia</taxon>
        <taxon>Gemmatimonadales</taxon>
        <taxon>Gemmatimonadaceae</taxon>
        <taxon>Gemmatimonas</taxon>
    </lineage>
</organism>
<reference evidence="4 5" key="1">
    <citation type="journal article" date="2018" name="Nat. Biotechnol.">
        <title>A standardized bacterial taxonomy based on genome phylogeny substantially revises the tree of life.</title>
        <authorList>
            <person name="Parks D.H."/>
            <person name="Chuvochina M."/>
            <person name="Waite D.W."/>
            <person name="Rinke C."/>
            <person name="Skarshewski A."/>
            <person name="Chaumeil P.A."/>
            <person name="Hugenholtz P."/>
        </authorList>
    </citation>
    <scope>NUCLEOTIDE SEQUENCE [LARGE SCALE GENOMIC DNA]</scope>
    <source>
        <strain evidence="4">UBA8844</strain>
    </source>
</reference>
<evidence type="ECO:0000256" key="2">
    <source>
        <dbReference type="ARBA" id="ARBA00023043"/>
    </source>
</evidence>
<dbReference type="PANTHER" id="PTHR24173:SF74">
    <property type="entry name" value="ANKYRIN REPEAT DOMAIN-CONTAINING PROTEIN 16"/>
    <property type="match status" value="1"/>
</dbReference>
<dbReference type="SUPFAM" id="SSF48403">
    <property type="entry name" value="Ankyrin repeat"/>
    <property type="match status" value="2"/>
</dbReference>
<comment type="caution">
    <text evidence="4">The sequence shown here is derived from an EMBL/GenBank/DDBJ whole genome shotgun (WGS) entry which is preliminary data.</text>
</comment>
<dbReference type="InterPro" id="IPR036770">
    <property type="entry name" value="Ankyrin_rpt-contain_sf"/>
</dbReference>